<dbReference type="Proteomes" id="UP000197783">
    <property type="component" value="Unassembled WGS sequence"/>
</dbReference>
<dbReference type="InterPro" id="IPR027417">
    <property type="entry name" value="P-loop_NTPase"/>
</dbReference>
<name>A0A245ZSB3_9SPHN</name>
<protein>
    <recommendedName>
        <fullName evidence="3">Sulfotransferase family protein</fullName>
    </recommendedName>
</protein>
<dbReference type="RefSeq" id="WP_140418409.1">
    <property type="nucleotide sequence ID" value="NZ_NBBJ01000001.1"/>
</dbReference>
<dbReference type="OrthoDB" id="7540582at2"/>
<dbReference type="EMBL" id="NBBJ01000001">
    <property type="protein sequence ID" value="OWK32637.1"/>
    <property type="molecule type" value="Genomic_DNA"/>
</dbReference>
<evidence type="ECO:0000313" key="1">
    <source>
        <dbReference type="EMBL" id="OWK32637.1"/>
    </source>
</evidence>
<proteinExistence type="predicted"/>
<comment type="caution">
    <text evidence="1">The sequence shown here is derived from an EMBL/GenBank/DDBJ whole genome shotgun (WGS) entry which is preliminary data.</text>
</comment>
<dbReference type="AlphaFoldDB" id="A0A245ZSB3"/>
<keyword evidence="2" id="KW-1185">Reference proteome</keyword>
<evidence type="ECO:0000313" key="2">
    <source>
        <dbReference type="Proteomes" id="UP000197783"/>
    </source>
</evidence>
<gene>
    <name evidence="1" type="ORF">SPMU_09750</name>
</gene>
<sequence>MVEGGQTCDRRLVIHAGLGKSGSSAIQKYLRDSAGDLRCADACYLGMYLERGDPLSGAFASADDLQRALSDDPAIEDRLVALLTQRIQGRPGIKTFIWSHIGLAVSAPLMARVIARLTPICKTEVVLYFRHQASWLVSAYLQWGVKHKANTGPIRSFSEWLPEARSRGADYRQVIESWREAIAPQDLHVRSYDLAADVVTDFLTTMGLPIPPASDRSNWHYQTPDAAVLTLYRLYQGQNDAEAPPGVLQRALAASGVEKKRYREVDPASTLPAGLEWTNFVERFEADNAALARDFGLILNAPSRGPAQDPQHAAPAVVIPALLDMIIAMERRIAALEKRLKAPDESIS</sequence>
<dbReference type="SUPFAM" id="SSF52540">
    <property type="entry name" value="P-loop containing nucleoside triphosphate hydrolases"/>
    <property type="match status" value="1"/>
</dbReference>
<organism evidence="1 2">
    <name type="scientific">Sphingomonas mucosissima</name>
    <dbReference type="NCBI Taxonomy" id="370959"/>
    <lineage>
        <taxon>Bacteria</taxon>
        <taxon>Pseudomonadati</taxon>
        <taxon>Pseudomonadota</taxon>
        <taxon>Alphaproteobacteria</taxon>
        <taxon>Sphingomonadales</taxon>
        <taxon>Sphingomonadaceae</taxon>
        <taxon>Sphingomonas</taxon>
    </lineage>
</organism>
<evidence type="ECO:0008006" key="3">
    <source>
        <dbReference type="Google" id="ProtNLM"/>
    </source>
</evidence>
<reference evidence="1 2" key="1">
    <citation type="submission" date="2017-03" db="EMBL/GenBank/DDBJ databases">
        <title>Genome sequence of Sphingomonas mucosissima DSM 17494.</title>
        <authorList>
            <person name="Poehlein A."/>
            <person name="Wuebbeler J.H."/>
            <person name="Steinbuechel A."/>
            <person name="Daniel R."/>
        </authorList>
    </citation>
    <scope>NUCLEOTIDE SEQUENCE [LARGE SCALE GENOMIC DNA]</scope>
    <source>
        <strain evidence="1 2">DSM 17494</strain>
    </source>
</reference>
<dbReference type="Gene3D" id="3.40.50.300">
    <property type="entry name" value="P-loop containing nucleotide triphosphate hydrolases"/>
    <property type="match status" value="1"/>
</dbReference>
<accession>A0A245ZSB3</accession>